<dbReference type="InterPro" id="IPR003439">
    <property type="entry name" value="ABC_transporter-like_ATP-bd"/>
</dbReference>
<dbReference type="OrthoDB" id="1689883at2"/>
<dbReference type="RefSeq" id="WP_125955783.1">
    <property type="nucleotide sequence ID" value="NZ_JAQEJV010000001.1"/>
</dbReference>
<dbReference type="PROSITE" id="PS50893">
    <property type="entry name" value="ABC_TRANSPORTER_2"/>
    <property type="match status" value="1"/>
</dbReference>
<evidence type="ECO:0000313" key="5">
    <source>
        <dbReference type="EMBL" id="RST96318.1"/>
    </source>
</evidence>
<sequence length="250" mass="28133">MELIIKDVVKTFDDKVILDEASFQFEKGKIYGLLGRNGAGKTTLFNCISKDLSIDSGTIQLEEDMEAYDFSDLDVGLVHATPTLPDFMTGYEFIKFFIDMNKEKMPNVRTPDEYLAKVGIKKEDRHRLLKDYSHGMKNKVQMIATMMVQPPVLLLDEPLTSFDVVAAHEMKELILSIKKDSVVIFSTHILQLAQDLCDEIVVLHKGKLTGFDPNKIHTNSFEADIVAMLSDEEGKPQDAVVEVIGESDDE</sequence>
<dbReference type="PANTHER" id="PTHR42939">
    <property type="entry name" value="ABC TRANSPORTER ATP-BINDING PROTEIN ALBC-RELATED"/>
    <property type="match status" value="1"/>
</dbReference>
<dbReference type="InterPro" id="IPR027417">
    <property type="entry name" value="P-loop_NTPase"/>
</dbReference>
<proteinExistence type="predicted"/>
<dbReference type="InterPro" id="IPR003593">
    <property type="entry name" value="AAA+_ATPase"/>
</dbReference>
<dbReference type="Proteomes" id="UP000288490">
    <property type="component" value="Unassembled WGS sequence"/>
</dbReference>
<accession>A0A429ZRP3</accession>
<gene>
    <name evidence="5" type="ORF">CBF36_00885</name>
</gene>
<protein>
    <submittedName>
        <fullName evidence="5">ABC transporter ATP-binding protein</fullName>
    </submittedName>
</protein>
<organism evidence="5 6">
    <name type="scientific">Vagococcus bubulae</name>
    <dbReference type="NCBI Taxonomy" id="1977868"/>
    <lineage>
        <taxon>Bacteria</taxon>
        <taxon>Bacillati</taxon>
        <taxon>Bacillota</taxon>
        <taxon>Bacilli</taxon>
        <taxon>Lactobacillales</taxon>
        <taxon>Enterococcaceae</taxon>
        <taxon>Vagococcus</taxon>
    </lineage>
</organism>
<feature type="domain" description="ABC transporter" evidence="4">
    <location>
        <begin position="3"/>
        <end position="230"/>
    </location>
</feature>
<keyword evidence="2" id="KW-0547">Nucleotide-binding</keyword>
<evidence type="ECO:0000256" key="1">
    <source>
        <dbReference type="ARBA" id="ARBA00022448"/>
    </source>
</evidence>
<evidence type="ECO:0000313" key="6">
    <source>
        <dbReference type="Proteomes" id="UP000288490"/>
    </source>
</evidence>
<dbReference type="GO" id="GO:0005524">
    <property type="term" value="F:ATP binding"/>
    <property type="evidence" value="ECO:0007669"/>
    <property type="project" value="UniProtKB-KW"/>
</dbReference>
<reference evidence="5 6" key="1">
    <citation type="submission" date="2017-05" db="EMBL/GenBank/DDBJ databases">
        <title>Vagococcus spp. assemblies.</title>
        <authorList>
            <person name="Gulvik C.A."/>
        </authorList>
    </citation>
    <scope>NUCLEOTIDE SEQUENCE [LARGE SCALE GENOMIC DNA]</scope>
    <source>
        <strain evidence="5 6">SS1994</strain>
    </source>
</reference>
<evidence type="ECO:0000256" key="2">
    <source>
        <dbReference type="ARBA" id="ARBA00022741"/>
    </source>
</evidence>
<dbReference type="Gene3D" id="3.40.50.300">
    <property type="entry name" value="P-loop containing nucleotide triphosphate hydrolases"/>
    <property type="match status" value="1"/>
</dbReference>
<dbReference type="SUPFAM" id="SSF52540">
    <property type="entry name" value="P-loop containing nucleoside triphosphate hydrolases"/>
    <property type="match status" value="1"/>
</dbReference>
<name>A0A429ZRP3_9ENTE</name>
<keyword evidence="3 5" id="KW-0067">ATP-binding</keyword>
<dbReference type="EMBL" id="NGJT01000001">
    <property type="protein sequence ID" value="RST96318.1"/>
    <property type="molecule type" value="Genomic_DNA"/>
</dbReference>
<keyword evidence="6" id="KW-1185">Reference proteome</keyword>
<dbReference type="GO" id="GO:0016887">
    <property type="term" value="F:ATP hydrolysis activity"/>
    <property type="evidence" value="ECO:0007669"/>
    <property type="project" value="InterPro"/>
</dbReference>
<dbReference type="AlphaFoldDB" id="A0A429ZRP3"/>
<evidence type="ECO:0000259" key="4">
    <source>
        <dbReference type="PROSITE" id="PS50893"/>
    </source>
</evidence>
<dbReference type="CDD" id="cd03230">
    <property type="entry name" value="ABC_DR_subfamily_A"/>
    <property type="match status" value="1"/>
</dbReference>
<dbReference type="SMART" id="SM00382">
    <property type="entry name" value="AAA"/>
    <property type="match status" value="1"/>
</dbReference>
<keyword evidence="1" id="KW-0813">Transport</keyword>
<comment type="caution">
    <text evidence="5">The sequence shown here is derived from an EMBL/GenBank/DDBJ whole genome shotgun (WGS) entry which is preliminary data.</text>
</comment>
<dbReference type="InterPro" id="IPR051782">
    <property type="entry name" value="ABC_Transporter_VariousFunc"/>
</dbReference>
<dbReference type="InterPro" id="IPR017871">
    <property type="entry name" value="ABC_transporter-like_CS"/>
</dbReference>
<dbReference type="PROSITE" id="PS00211">
    <property type="entry name" value="ABC_TRANSPORTER_1"/>
    <property type="match status" value="1"/>
</dbReference>
<evidence type="ECO:0000256" key="3">
    <source>
        <dbReference type="ARBA" id="ARBA00022840"/>
    </source>
</evidence>
<dbReference type="Pfam" id="PF00005">
    <property type="entry name" value="ABC_tran"/>
    <property type="match status" value="1"/>
</dbReference>
<dbReference type="PANTHER" id="PTHR42939:SF1">
    <property type="entry name" value="ABC TRANSPORTER ATP-BINDING PROTEIN ALBC-RELATED"/>
    <property type="match status" value="1"/>
</dbReference>